<organism evidence="2">
    <name type="scientific">uncultured Sulfurovum sp</name>
    <dbReference type="NCBI Taxonomy" id="269237"/>
    <lineage>
        <taxon>Bacteria</taxon>
        <taxon>Pseudomonadati</taxon>
        <taxon>Campylobacterota</taxon>
        <taxon>Epsilonproteobacteria</taxon>
        <taxon>Campylobacterales</taxon>
        <taxon>Sulfurovaceae</taxon>
        <taxon>Sulfurovum</taxon>
        <taxon>environmental samples</taxon>
    </lineage>
</organism>
<reference evidence="2" key="1">
    <citation type="submission" date="2020-01" db="EMBL/GenBank/DDBJ databases">
        <authorList>
            <person name="Meier V. D."/>
            <person name="Meier V D."/>
        </authorList>
    </citation>
    <scope>NUCLEOTIDE SEQUENCE</scope>
    <source>
        <strain evidence="2">HLG_WM_MAG_06</strain>
    </source>
</reference>
<feature type="transmembrane region" description="Helical" evidence="1">
    <location>
        <begin position="440"/>
        <end position="460"/>
    </location>
</feature>
<name>A0A6S6TUS6_9BACT</name>
<feature type="transmembrane region" description="Helical" evidence="1">
    <location>
        <begin position="186"/>
        <end position="205"/>
    </location>
</feature>
<sequence length="462" mass="53643">MERKEFNLNKIYLYYMLMGLLLLSYFESVFVGGNFAIIILTISSLIIGIIFTVFITRNYMTPHGVYLFILFFFSYFLYSSLIHFSLIEVYGVEHIKPDETTFYQVSKDAMQKLNDNFTYLDITRIQEYVDTPGAVYFLGRIAQYSTMVGENTVLSQKVVISAISALIPMILYAISRLYLSERISVYMALIYGFFSFVPYLSSMILRDIHVALMFIITIYILLQKFSFLNFLLLIIVSFFSYSLREQTGIFMMGFISVYLFVFIENLVQSKIRRFLVYMTIAASLLFIVLSSTFLMDMFNLISNSSAERSEASSSSGSLGAKISKLPFGLNVLALFGFSQIQPFPPLWIFSGANKGFFELTYLIAAVSWFFGWGFLVYAFVRKNIFDKVDLKLKLIFLFSIAYLILIAVVDFSQRRQMPVYPIIYLFMVFSYLKMDKSERIKVWITMLMCYMTLVFTINYLKL</sequence>
<protein>
    <recommendedName>
        <fullName evidence="3">Glycosyltransferase RgtA/B/C/D-like domain-containing protein</fullName>
    </recommendedName>
</protein>
<evidence type="ECO:0000256" key="1">
    <source>
        <dbReference type="SAM" id="Phobius"/>
    </source>
</evidence>
<feature type="transmembrane region" description="Helical" evidence="1">
    <location>
        <begin position="36"/>
        <end position="55"/>
    </location>
</feature>
<evidence type="ECO:0000313" key="2">
    <source>
        <dbReference type="EMBL" id="CAA6820480.1"/>
    </source>
</evidence>
<keyword evidence="1" id="KW-0812">Transmembrane</keyword>
<evidence type="ECO:0008006" key="3">
    <source>
        <dbReference type="Google" id="ProtNLM"/>
    </source>
</evidence>
<feature type="transmembrane region" description="Helical" evidence="1">
    <location>
        <begin position="417"/>
        <end position="433"/>
    </location>
</feature>
<accession>A0A6S6TUS6</accession>
<feature type="transmembrane region" description="Helical" evidence="1">
    <location>
        <begin position="248"/>
        <end position="268"/>
    </location>
</feature>
<dbReference type="AlphaFoldDB" id="A0A6S6TUS6"/>
<feature type="transmembrane region" description="Helical" evidence="1">
    <location>
        <begin position="274"/>
        <end position="301"/>
    </location>
</feature>
<feature type="transmembrane region" description="Helical" evidence="1">
    <location>
        <begin position="360"/>
        <end position="380"/>
    </location>
</feature>
<proteinExistence type="predicted"/>
<feature type="transmembrane region" description="Helical" evidence="1">
    <location>
        <begin position="67"/>
        <end position="87"/>
    </location>
</feature>
<dbReference type="EMBL" id="CACVAP010000093">
    <property type="protein sequence ID" value="CAA6820480.1"/>
    <property type="molecule type" value="Genomic_DNA"/>
</dbReference>
<keyword evidence="1" id="KW-1133">Transmembrane helix</keyword>
<feature type="transmembrane region" description="Helical" evidence="1">
    <location>
        <begin position="211"/>
        <end position="236"/>
    </location>
</feature>
<gene>
    <name evidence="2" type="ORF">HELGO_WM1497</name>
</gene>
<keyword evidence="1" id="KW-0472">Membrane</keyword>
<feature type="transmembrane region" description="Helical" evidence="1">
    <location>
        <begin position="392"/>
        <end position="411"/>
    </location>
</feature>
<feature type="transmembrane region" description="Helical" evidence="1">
    <location>
        <begin position="12"/>
        <end position="30"/>
    </location>
</feature>